<dbReference type="InterPro" id="IPR018114">
    <property type="entry name" value="TRYPSIN_HIS"/>
</dbReference>
<dbReference type="PRINTS" id="PR00722">
    <property type="entry name" value="CHYMOTRYPSIN"/>
</dbReference>
<dbReference type="InterPro" id="IPR009003">
    <property type="entry name" value="Peptidase_S1_PA"/>
</dbReference>
<dbReference type="InterPro" id="IPR001314">
    <property type="entry name" value="Peptidase_S1A"/>
</dbReference>
<keyword evidence="9" id="KW-0732">Signal</keyword>
<evidence type="ECO:0000256" key="9">
    <source>
        <dbReference type="SAM" id="SignalP"/>
    </source>
</evidence>
<reference evidence="12" key="1">
    <citation type="submission" date="2025-08" db="UniProtKB">
        <authorList>
            <consortium name="RefSeq"/>
        </authorList>
    </citation>
    <scope>IDENTIFICATION</scope>
    <source>
        <tissue evidence="12">Whole organism</tissue>
    </source>
</reference>
<dbReference type="InterPro" id="IPR043504">
    <property type="entry name" value="Peptidase_S1_PA_chymotrypsin"/>
</dbReference>
<evidence type="ECO:0000259" key="10">
    <source>
        <dbReference type="PROSITE" id="PS50240"/>
    </source>
</evidence>
<dbReference type="PANTHER" id="PTHR24264:SF65">
    <property type="entry name" value="SRCR DOMAIN-CONTAINING PROTEIN"/>
    <property type="match status" value="1"/>
</dbReference>
<dbReference type="SMART" id="SM00020">
    <property type="entry name" value="Tryp_SPc"/>
    <property type="match status" value="1"/>
</dbReference>
<dbReference type="InterPro" id="IPR001254">
    <property type="entry name" value="Trypsin_dom"/>
</dbReference>
<dbReference type="PROSITE" id="PS00134">
    <property type="entry name" value="TRYPSIN_HIS"/>
    <property type="match status" value="1"/>
</dbReference>
<dbReference type="PROSITE" id="PS50240">
    <property type="entry name" value="TRYPSIN_DOM"/>
    <property type="match status" value="1"/>
</dbReference>
<dbReference type="GO" id="GO:0004252">
    <property type="term" value="F:serine-type endopeptidase activity"/>
    <property type="evidence" value="ECO:0007669"/>
    <property type="project" value="InterPro"/>
</dbReference>
<proteinExistence type="predicted"/>
<sequence>MNFSCRRRLCIIVLCIYLSTEGESRHTDSKTSRRDDSDLPTTEVNEERSSENRDEAQITGTSNYVNDLKLAHERPSESGRSIGYKNGGFPKFPMNDATYSAASSATYVRTGAERDCGQRSIFHDLEKKSLRPSGRIIGGSSVPYGAYPWMANMELKYGRETHHHCGGAIIGPHHILTAAHCLVGFKPSEFVIKVGDDHRSSIDDNEQTFEVEGWIVHPKFQEGGTYANDVAVIRLKGEQGITSSAAVSAACLPTRLTPYTHGTWCYVSGWGVTNAADYENKPDSLQAASVPLLAAEVCQGEAVLGKMQFGPGMVCAGYLQGTVDSCGGDSGGPLVCEVNGSFNVLGIVSWGSSCAKPNKPGVYTKVQYYIDWINESVENL</sequence>
<gene>
    <name evidence="12" type="primary">LOC108673095</name>
</gene>
<keyword evidence="6" id="KW-1015">Disulfide bond</keyword>
<feature type="compositionally biased region" description="Basic and acidic residues" evidence="8">
    <location>
        <begin position="25"/>
        <end position="37"/>
    </location>
</feature>
<keyword evidence="2" id="KW-0964">Secreted</keyword>
<dbReference type="InterPro" id="IPR033116">
    <property type="entry name" value="TRYPSIN_SER"/>
</dbReference>
<protein>
    <submittedName>
        <fullName evidence="12">Serine protease 30</fullName>
    </submittedName>
</protein>
<dbReference type="Gene3D" id="2.40.10.10">
    <property type="entry name" value="Trypsin-like serine proteases"/>
    <property type="match status" value="1"/>
</dbReference>
<evidence type="ECO:0000256" key="8">
    <source>
        <dbReference type="SAM" id="MobiDB-lite"/>
    </source>
</evidence>
<feature type="compositionally biased region" description="Basic and acidic residues" evidence="8">
    <location>
        <begin position="45"/>
        <end position="56"/>
    </location>
</feature>
<dbReference type="PROSITE" id="PS00135">
    <property type="entry name" value="TRYPSIN_SER"/>
    <property type="match status" value="1"/>
</dbReference>
<feature type="region of interest" description="Disordered" evidence="8">
    <location>
        <begin position="25"/>
        <end position="56"/>
    </location>
</feature>
<keyword evidence="5 7" id="KW-0720">Serine protease</keyword>
<dbReference type="Pfam" id="PF00089">
    <property type="entry name" value="Trypsin"/>
    <property type="match status" value="1"/>
</dbReference>
<dbReference type="CDD" id="cd00190">
    <property type="entry name" value="Tryp_SPc"/>
    <property type="match status" value="1"/>
</dbReference>
<evidence type="ECO:0000256" key="6">
    <source>
        <dbReference type="ARBA" id="ARBA00023157"/>
    </source>
</evidence>
<organism evidence="11 12">
    <name type="scientific">Hyalella azteca</name>
    <name type="common">Amphipod</name>
    <dbReference type="NCBI Taxonomy" id="294128"/>
    <lineage>
        <taxon>Eukaryota</taxon>
        <taxon>Metazoa</taxon>
        <taxon>Ecdysozoa</taxon>
        <taxon>Arthropoda</taxon>
        <taxon>Crustacea</taxon>
        <taxon>Multicrustacea</taxon>
        <taxon>Malacostraca</taxon>
        <taxon>Eumalacostraca</taxon>
        <taxon>Peracarida</taxon>
        <taxon>Amphipoda</taxon>
        <taxon>Senticaudata</taxon>
        <taxon>Talitrida</taxon>
        <taxon>Talitroidea</taxon>
        <taxon>Hyalellidae</taxon>
        <taxon>Hyalella</taxon>
    </lineage>
</organism>
<feature type="chain" id="PRO_5034164771" evidence="9">
    <location>
        <begin position="25"/>
        <end position="380"/>
    </location>
</feature>
<evidence type="ECO:0000256" key="3">
    <source>
        <dbReference type="ARBA" id="ARBA00022670"/>
    </source>
</evidence>
<dbReference type="PANTHER" id="PTHR24264">
    <property type="entry name" value="TRYPSIN-RELATED"/>
    <property type="match status" value="1"/>
</dbReference>
<dbReference type="GeneID" id="108673095"/>
<dbReference type="OMA" id="WINESVE"/>
<dbReference type="KEGG" id="hazt:108673095"/>
<keyword evidence="11" id="KW-1185">Reference proteome</keyword>
<dbReference type="GO" id="GO:0006508">
    <property type="term" value="P:proteolysis"/>
    <property type="evidence" value="ECO:0007669"/>
    <property type="project" value="UniProtKB-KW"/>
</dbReference>
<feature type="domain" description="Peptidase S1" evidence="10">
    <location>
        <begin position="136"/>
        <end position="378"/>
    </location>
</feature>
<name>A0A8B7NTN8_HYAAZ</name>
<evidence type="ECO:0000256" key="4">
    <source>
        <dbReference type="ARBA" id="ARBA00022801"/>
    </source>
</evidence>
<dbReference type="OrthoDB" id="5979691at2759"/>
<evidence type="ECO:0000313" key="11">
    <source>
        <dbReference type="Proteomes" id="UP000694843"/>
    </source>
</evidence>
<dbReference type="InterPro" id="IPR050127">
    <property type="entry name" value="Serine_Proteases_S1"/>
</dbReference>
<keyword evidence="3 7" id="KW-0645">Protease</keyword>
<keyword evidence="4 7" id="KW-0378">Hydrolase</keyword>
<accession>A0A8B7NTN8</accession>
<dbReference type="RefSeq" id="XP_018016366.1">
    <property type="nucleotide sequence ID" value="XM_018160877.2"/>
</dbReference>
<dbReference type="AlphaFoldDB" id="A0A8B7NTN8"/>
<evidence type="ECO:0000256" key="7">
    <source>
        <dbReference type="RuleBase" id="RU363034"/>
    </source>
</evidence>
<evidence type="ECO:0000256" key="5">
    <source>
        <dbReference type="ARBA" id="ARBA00022825"/>
    </source>
</evidence>
<dbReference type="FunFam" id="2.40.10.10:FF:000003">
    <property type="entry name" value="Transmembrane serine protease 3"/>
    <property type="match status" value="1"/>
</dbReference>
<dbReference type="SUPFAM" id="SSF50494">
    <property type="entry name" value="Trypsin-like serine proteases"/>
    <property type="match status" value="1"/>
</dbReference>
<feature type="signal peptide" evidence="9">
    <location>
        <begin position="1"/>
        <end position="24"/>
    </location>
</feature>
<comment type="subcellular location">
    <subcellularLocation>
        <location evidence="1">Secreted</location>
    </subcellularLocation>
</comment>
<dbReference type="Proteomes" id="UP000694843">
    <property type="component" value="Unplaced"/>
</dbReference>
<evidence type="ECO:0000256" key="1">
    <source>
        <dbReference type="ARBA" id="ARBA00004613"/>
    </source>
</evidence>
<dbReference type="GO" id="GO:0005615">
    <property type="term" value="C:extracellular space"/>
    <property type="evidence" value="ECO:0007669"/>
    <property type="project" value="TreeGrafter"/>
</dbReference>
<evidence type="ECO:0000256" key="2">
    <source>
        <dbReference type="ARBA" id="ARBA00022525"/>
    </source>
</evidence>
<evidence type="ECO:0000313" key="12">
    <source>
        <dbReference type="RefSeq" id="XP_018016366.1"/>
    </source>
</evidence>